<evidence type="ECO:0000256" key="9">
    <source>
        <dbReference type="PROSITE-ProRule" id="PRU00175"/>
    </source>
</evidence>
<dbReference type="InterPro" id="IPR003879">
    <property type="entry name" value="Butyrophylin_SPRY"/>
</dbReference>
<dbReference type="GO" id="GO:0008270">
    <property type="term" value="F:zinc ion binding"/>
    <property type="evidence" value="ECO:0007669"/>
    <property type="project" value="UniProtKB-KW"/>
</dbReference>
<dbReference type="InterPro" id="IPR043136">
    <property type="entry name" value="B30.2/SPRY_sf"/>
</dbReference>
<dbReference type="InterPro" id="IPR026058">
    <property type="entry name" value="LIPIN"/>
</dbReference>
<evidence type="ECO:0000259" key="11">
    <source>
        <dbReference type="PROSITE" id="PS50089"/>
    </source>
</evidence>
<evidence type="ECO:0000313" key="13">
    <source>
        <dbReference type="EMBL" id="KAE8298135.1"/>
    </source>
</evidence>
<reference evidence="13 14" key="1">
    <citation type="submission" date="2019-07" db="EMBL/GenBank/DDBJ databases">
        <title>Chromosome genome assembly for large yellow croaker.</title>
        <authorList>
            <person name="Xiao S."/>
        </authorList>
    </citation>
    <scope>NUCLEOTIDE SEQUENCE [LARGE SCALE GENOMIC DNA]</scope>
    <source>
        <strain evidence="13">JMULYC20181020</strain>
        <tissue evidence="13">Muscle</tissue>
    </source>
</reference>
<dbReference type="InterPro" id="IPR013209">
    <property type="entry name" value="LNS2"/>
</dbReference>
<dbReference type="InterPro" id="IPR006574">
    <property type="entry name" value="PRY"/>
</dbReference>
<feature type="domain" description="RING-type" evidence="11">
    <location>
        <begin position="1058"/>
        <end position="1098"/>
    </location>
</feature>
<sequence>MAGGRSREHSLVGRGHLHPSMWTQTMNYVGQFAETVFVTVKELYRGLNPATLTGGIDVIVVRQPDGSFQCSPFHVRFGKLGVLRSKEKIVDIEINGESVDLHMKLGDNGEAFFVEENENMEVPAHLCTSPIPLEAPEEIEETTEGSFIAGSGARRKKRRRKRIRSDTHLREDASSSSDEREREKEWEREGDQAGQERPVKDEPVTPLNVSKSIYYSLSEEPNEEQGPTQTRDTHPHSDGEQSPSENSVFSSRPSSPKSDSELLKSQESPGPQMQWNWGGFPTLCQSERTPVELQHISPSGNSHFRTIERQDSFDMGYEPGISCGRVGSVTVVRPQPRTQSLDLGSYGMQTTPLSKETNSHITHSTPSDLPESCAPSEKTNVDLTQALESTLGEENNRDSSSYAAALINGTDSLGDKESTTSVEHISTVTHIISPASKSSMVTVTESKNALIKESEDCTVTATSPSSTELTNPQQQGVLSEQNEQGSTSSATVSEGDSGIDPCAEGGEEEGGPGGAEGSAGGSLTNKVEQQDKKKGKRNHHLGPTDIYLDDLPKLDPEAAALYFPKSETEGASQQGAEQGSCSGSQSPQSVGSGAMDSGTEYLSDSTSYNMDISMSLCGQEGDTSQITKEKFMEHIVTYQDFVNNPGIIEDPSLVICINANYYNWAVAAPMVLSMATFQKNLPKSTVERLVKDKMPKKSGRWWFSWRRREMDSNQQKTSKDEQEDALASASSTVKATLDDIESDEAAGLGRTATIAPSLSTETLNVTQCITQMYRKSLRLTSEQIKHLNLREGANKVVFSVTTQYQGTCRCEAAIYLWNWNDRVIISDIDGTITKSDALGHILPQFGKDWTHKGIARLYHKIHQNGYKFLYCSARAIGMAAITKDYLQWVNDKGTVLPKGPVLLAPSSLFSALHREVIEKKPEVFKIACLSDIRDLFNPQKQPFYAAFGNRTNDAFAYKQVGVPDTRLFTVNPKGELIQEKTKGNKSSYSHLSEVVEHFFPMLSVEKSTSSSFDCPEYSRRPDTKQHCCNASATMSVSETEANLSEKNYPEALALELTCPICLELFSEPVSLPCGHIYCLACLQTMGEGIDQYSCPECQTEYHGTKTLVKNFKMCSIIETYKATAGKVSPTANPDHAPVKRSGTEESTEQPFTLDQEQGKVKMEMDEPKFRLASQVTELSLKLEMAEGVLRKEKERELEVTTTNGLLREKASMLLEELTDLSRIYSAQVMQLIEEELGPGEASLGSRVSQASERTKQLRQALLRAESLLTEEDEAEFSEELQTLQPHIDELMAKPVDEEEDTVELKVNPTRACSELENMNAKLRDRFGDIQRSLRNTLNPSEVTFDPDSAHPNLILSQDLKTVTFSAAKQPFPPSPQRFTSFFQVLSTQSFYEGEHCWEVELEGSPWIIGVCYSGKLARSGLPSALESSRSSWCLMWFNNLLTAFEQSHSVPLKRTTVSRRLEIRLSFKTHRLSFYNISPISGKTHVYTFKANLTEPVHLAYRMMSGSPKARVTIFS</sequence>
<dbReference type="PROSITE" id="PS50188">
    <property type="entry name" value="B302_SPRY"/>
    <property type="match status" value="1"/>
</dbReference>
<keyword evidence="8" id="KW-0862">Zinc</keyword>
<name>A0A6G0J2Z0_LARCR</name>
<feature type="compositionally biased region" description="Low complexity" evidence="10">
    <location>
        <begin position="242"/>
        <end position="257"/>
    </location>
</feature>
<evidence type="ECO:0000256" key="5">
    <source>
        <dbReference type="ARBA" id="ARBA00022723"/>
    </source>
</evidence>
<dbReference type="GO" id="GO:0019432">
    <property type="term" value="P:triglyceride biosynthetic process"/>
    <property type="evidence" value="ECO:0007669"/>
    <property type="project" value="TreeGrafter"/>
</dbReference>
<evidence type="ECO:0000256" key="2">
    <source>
        <dbReference type="ARBA" id="ARBA00001946"/>
    </source>
</evidence>
<dbReference type="SMART" id="SM00589">
    <property type="entry name" value="PRY"/>
    <property type="match status" value="1"/>
</dbReference>
<evidence type="ECO:0000256" key="1">
    <source>
        <dbReference type="ARBA" id="ARBA00001180"/>
    </source>
</evidence>
<dbReference type="SUPFAM" id="SSF57850">
    <property type="entry name" value="RING/U-box"/>
    <property type="match status" value="1"/>
</dbReference>
<feature type="compositionally biased region" description="Polar residues" evidence="10">
    <location>
        <begin position="351"/>
        <end position="367"/>
    </location>
</feature>
<feature type="region of interest" description="Disordered" evidence="10">
    <location>
        <begin position="1126"/>
        <end position="1151"/>
    </location>
</feature>
<dbReference type="Gene3D" id="3.30.40.10">
    <property type="entry name" value="Zinc/RING finger domain, C3HC4 (zinc finger)"/>
    <property type="match status" value="1"/>
</dbReference>
<dbReference type="SMART" id="SM00775">
    <property type="entry name" value="LNS2"/>
    <property type="match status" value="1"/>
</dbReference>
<evidence type="ECO:0000313" key="14">
    <source>
        <dbReference type="Proteomes" id="UP000424527"/>
    </source>
</evidence>
<dbReference type="PANTHER" id="PTHR12181">
    <property type="entry name" value="LIPIN"/>
    <property type="match status" value="1"/>
</dbReference>
<gene>
    <name evidence="13" type="ORF">D5F01_LYC02623</name>
</gene>
<keyword evidence="6 9" id="KW-0863">Zinc-finger</keyword>
<dbReference type="Gene3D" id="2.60.120.920">
    <property type="match status" value="1"/>
</dbReference>
<evidence type="ECO:0000256" key="8">
    <source>
        <dbReference type="ARBA" id="ARBA00022833"/>
    </source>
</evidence>
<feature type="compositionally biased region" description="Polar residues" evidence="10">
    <location>
        <begin position="457"/>
        <end position="494"/>
    </location>
</feature>
<dbReference type="Proteomes" id="UP000424527">
    <property type="component" value="Unassembled WGS sequence"/>
</dbReference>
<organism evidence="13 14">
    <name type="scientific">Larimichthys crocea</name>
    <name type="common">Large yellow croaker</name>
    <name type="synonym">Pseudosciaena crocea</name>
    <dbReference type="NCBI Taxonomy" id="215358"/>
    <lineage>
        <taxon>Eukaryota</taxon>
        <taxon>Metazoa</taxon>
        <taxon>Chordata</taxon>
        <taxon>Craniata</taxon>
        <taxon>Vertebrata</taxon>
        <taxon>Euteleostomi</taxon>
        <taxon>Actinopterygii</taxon>
        <taxon>Neopterygii</taxon>
        <taxon>Teleostei</taxon>
        <taxon>Neoteleostei</taxon>
        <taxon>Acanthomorphata</taxon>
        <taxon>Eupercaria</taxon>
        <taxon>Sciaenidae</taxon>
        <taxon>Larimichthys</taxon>
    </lineage>
</organism>
<comment type="cofactor">
    <cofactor evidence="2">
        <name>Mg(2+)</name>
        <dbReference type="ChEBI" id="CHEBI:18420"/>
    </cofactor>
</comment>
<comment type="catalytic activity">
    <reaction evidence="1">
        <text>a 1,2-diacyl-sn-glycero-3-phosphate + H2O = a 1,2-diacyl-sn-glycerol + phosphate</text>
        <dbReference type="Rhea" id="RHEA:27429"/>
        <dbReference type="ChEBI" id="CHEBI:15377"/>
        <dbReference type="ChEBI" id="CHEBI:17815"/>
        <dbReference type="ChEBI" id="CHEBI:43474"/>
        <dbReference type="ChEBI" id="CHEBI:58608"/>
        <dbReference type="EC" id="3.1.3.4"/>
    </reaction>
    <physiologicalReaction direction="left-to-right" evidence="1">
        <dbReference type="Rhea" id="RHEA:27430"/>
    </physiologicalReaction>
</comment>
<evidence type="ECO:0000259" key="12">
    <source>
        <dbReference type="PROSITE" id="PS50188"/>
    </source>
</evidence>
<dbReference type="Pfam" id="PF04571">
    <property type="entry name" value="Lipin_N"/>
    <property type="match status" value="1"/>
</dbReference>
<dbReference type="Pfam" id="PF16876">
    <property type="entry name" value="Lipin_mid"/>
    <property type="match status" value="1"/>
</dbReference>
<feature type="domain" description="B30.2/SPRY" evidence="12">
    <location>
        <begin position="1322"/>
        <end position="1516"/>
    </location>
</feature>
<feature type="compositionally biased region" description="Polar residues" evidence="10">
    <location>
        <begin position="265"/>
        <end position="275"/>
    </location>
</feature>
<dbReference type="Pfam" id="PF08235">
    <property type="entry name" value="LNS2"/>
    <property type="match status" value="1"/>
</dbReference>
<comment type="similarity">
    <text evidence="3">Belongs to the lipin family.</text>
</comment>
<feature type="region of interest" description="Disordered" evidence="10">
    <location>
        <begin position="566"/>
        <end position="602"/>
    </location>
</feature>
<dbReference type="Pfam" id="PF13445">
    <property type="entry name" value="zf-RING_UBOX"/>
    <property type="match status" value="1"/>
</dbReference>
<dbReference type="InterPro" id="IPR031703">
    <property type="entry name" value="Lipin_mid"/>
</dbReference>
<dbReference type="GO" id="GO:0009062">
    <property type="term" value="P:fatty acid catabolic process"/>
    <property type="evidence" value="ECO:0007669"/>
    <property type="project" value="TreeGrafter"/>
</dbReference>
<dbReference type="SUPFAM" id="SSF56784">
    <property type="entry name" value="HAD-like"/>
    <property type="match status" value="1"/>
</dbReference>
<comment type="caution">
    <text evidence="13">The sequence shown here is derived from an EMBL/GenBank/DDBJ whole genome shotgun (WGS) entry which is preliminary data.</text>
</comment>
<feature type="compositionally biased region" description="Low complexity" evidence="10">
    <location>
        <begin position="578"/>
        <end position="593"/>
    </location>
</feature>
<dbReference type="InterPro" id="IPR001841">
    <property type="entry name" value="Znf_RING"/>
</dbReference>
<accession>A0A6G0J2Z0</accession>
<dbReference type="InterPro" id="IPR013320">
    <property type="entry name" value="ConA-like_dom_sf"/>
</dbReference>
<dbReference type="PANTHER" id="PTHR12181:SF62">
    <property type="entry name" value="PHOSPHATIDATE PHOSPHATASE LPIN3"/>
    <property type="match status" value="1"/>
</dbReference>
<dbReference type="InterPro" id="IPR007651">
    <property type="entry name" value="Lipin_N"/>
</dbReference>
<dbReference type="GO" id="GO:0008195">
    <property type="term" value="F:phosphatidate phosphatase activity"/>
    <property type="evidence" value="ECO:0007669"/>
    <property type="project" value="UniProtKB-EC"/>
</dbReference>
<protein>
    <recommendedName>
        <fullName evidence="4">phosphatidate phosphatase</fullName>
        <ecNumber evidence="4">3.1.3.4</ecNumber>
    </recommendedName>
</protein>
<dbReference type="PROSITE" id="PS00518">
    <property type="entry name" value="ZF_RING_1"/>
    <property type="match status" value="1"/>
</dbReference>
<dbReference type="EMBL" id="REGW02000003">
    <property type="protein sequence ID" value="KAE8298135.1"/>
    <property type="molecule type" value="Genomic_DNA"/>
</dbReference>
<evidence type="ECO:0000256" key="3">
    <source>
        <dbReference type="ARBA" id="ARBA00005476"/>
    </source>
</evidence>
<feature type="region of interest" description="Disordered" evidence="10">
    <location>
        <begin position="454"/>
        <end position="550"/>
    </location>
</feature>
<evidence type="ECO:0000256" key="6">
    <source>
        <dbReference type="ARBA" id="ARBA00022771"/>
    </source>
</evidence>
<dbReference type="EC" id="3.1.3.4" evidence="4"/>
<dbReference type="Pfam" id="PF13765">
    <property type="entry name" value="PRY"/>
    <property type="match status" value="1"/>
</dbReference>
<keyword evidence="7" id="KW-0378">Hydrolase</keyword>
<evidence type="ECO:0000256" key="7">
    <source>
        <dbReference type="ARBA" id="ARBA00022801"/>
    </source>
</evidence>
<dbReference type="GO" id="GO:0003713">
    <property type="term" value="F:transcription coactivator activity"/>
    <property type="evidence" value="ECO:0007669"/>
    <property type="project" value="TreeGrafter"/>
</dbReference>
<dbReference type="PROSITE" id="PS50089">
    <property type="entry name" value="ZF_RING_2"/>
    <property type="match status" value="1"/>
</dbReference>
<feature type="compositionally biased region" description="Basic residues" evidence="10">
    <location>
        <begin position="153"/>
        <end position="163"/>
    </location>
</feature>
<dbReference type="GO" id="GO:0005634">
    <property type="term" value="C:nucleus"/>
    <property type="evidence" value="ECO:0007669"/>
    <property type="project" value="TreeGrafter"/>
</dbReference>
<keyword evidence="5" id="KW-0479">Metal-binding</keyword>
<dbReference type="InterPro" id="IPR017907">
    <property type="entry name" value="Znf_RING_CS"/>
</dbReference>
<feature type="region of interest" description="Disordered" evidence="10">
    <location>
        <begin position="351"/>
        <end position="376"/>
    </location>
</feature>
<dbReference type="SMART" id="SM00184">
    <property type="entry name" value="RING"/>
    <property type="match status" value="1"/>
</dbReference>
<dbReference type="GO" id="GO:0045944">
    <property type="term" value="P:positive regulation of transcription by RNA polymerase II"/>
    <property type="evidence" value="ECO:0007669"/>
    <property type="project" value="TreeGrafter"/>
</dbReference>
<dbReference type="InterPro" id="IPR031315">
    <property type="entry name" value="LNS2/PITP"/>
</dbReference>
<evidence type="ECO:0000256" key="10">
    <source>
        <dbReference type="SAM" id="MobiDB-lite"/>
    </source>
</evidence>
<dbReference type="InterPro" id="IPR001870">
    <property type="entry name" value="B30.2/SPRY"/>
</dbReference>
<proteinExistence type="inferred from homology"/>
<keyword evidence="14" id="KW-1185">Reference proteome</keyword>
<dbReference type="InterPro" id="IPR027370">
    <property type="entry name" value="Znf-RING_euk"/>
</dbReference>
<dbReference type="InterPro" id="IPR013083">
    <property type="entry name" value="Znf_RING/FYVE/PHD"/>
</dbReference>
<dbReference type="InterPro" id="IPR036412">
    <property type="entry name" value="HAD-like_sf"/>
</dbReference>
<dbReference type="GO" id="GO:0032869">
    <property type="term" value="P:cellular response to insulin stimulus"/>
    <property type="evidence" value="ECO:0007669"/>
    <property type="project" value="TreeGrafter"/>
</dbReference>
<dbReference type="PRINTS" id="PR01407">
    <property type="entry name" value="BUTYPHLNCDUF"/>
</dbReference>
<dbReference type="SUPFAM" id="SSF49899">
    <property type="entry name" value="Concanavalin A-like lectins/glucanases"/>
    <property type="match status" value="1"/>
</dbReference>
<feature type="region of interest" description="Disordered" evidence="10">
    <location>
        <begin position="139"/>
        <end position="278"/>
    </location>
</feature>
<feature type="compositionally biased region" description="Gly residues" evidence="10">
    <location>
        <begin position="511"/>
        <end position="520"/>
    </location>
</feature>
<feature type="compositionally biased region" description="Basic and acidic residues" evidence="10">
    <location>
        <begin position="164"/>
        <end position="191"/>
    </location>
</feature>
<evidence type="ECO:0000256" key="4">
    <source>
        <dbReference type="ARBA" id="ARBA00012638"/>
    </source>
</evidence>